<organism evidence="1 2">
    <name type="scientific">Calocera viscosa (strain TUFC12733)</name>
    <dbReference type="NCBI Taxonomy" id="1330018"/>
    <lineage>
        <taxon>Eukaryota</taxon>
        <taxon>Fungi</taxon>
        <taxon>Dikarya</taxon>
        <taxon>Basidiomycota</taxon>
        <taxon>Agaricomycotina</taxon>
        <taxon>Dacrymycetes</taxon>
        <taxon>Dacrymycetales</taxon>
        <taxon>Dacrymycetaceae</taxon>
        <taxon>Calocera</taxon>
    </lineage>
</organism>
<sequence>MTIPQYYYMAWNRCKCNECSKLQSLYSRAMFMRSSQLRNGVAAAPHLVEWATLNVHFALLVHARVLRAGLEALRREAHNFGLYDAEPIIFIHPDQGHLLPPSLAASARHGPLPLRVTGRQHMRNDGGAYTRPALFFPSRIRTHLQARIPASNKR</sequence>
<dbReference type="EMBL" id="KV417307">
    <property type="protein sequence ID" value="KZO92770.1"/>
    <property type="molecule type" value="Genomic_DNA"/>
</dbReference>
<protein>
    <submittedName>
        <fullName evidence="1">Uncharacterized protein</fullName>
    </submittedName>
</protein>
<dbReference type="AlphaFoldDB" id="A0A167IM22"/>
<proteinExistence type="predicted"/>
<reference evidence="1 2" key="1">
    <citation type="journal article" date="2016" name="Mol. Biol. Evol.">
        <title>Comparative Genomics of Early-Diverging Mushroom-Forming Fungi Provides Insights into the Origins of Lignocellulose Decay Capabilities.</title>
        <authorList>
            <person name="Nagy L.G."/>
            <person name="Riley R."/>
            <person name="Tritt A."/>
            <person name="Adam C."/>
            <person name="Daum C."/>
            <person name="Floudas D."/>
            <person name="Sun H."/>
            <person name="Yadav J.S."/>
            <person name="Pangilinan J."/>
            <person name="Larsson K.H."/>
            <person name="Matsuura K."/>
            <person name="Barry K."/>
            <person name="Labutti K."/>
            <person name="Kuo R."/>
            <person name="Ohm R.A."/>
            <person name="Bhattacharya S.S."/>
            <person name="Shirouzu T."/>
            <person name="Yoshinaga Y."/>
            <person name="Martin F.M."/>
            <person name="Grigoriev I.V."/>
            <person name="Hibbett D.S."/>
        </authorList>
    </citation>
    <scope>NUCLEOTIDE SEQUENCE [LARGE SCALE GENOMIC DNA]</scope>
    <source>
        <strain evidence="1 2">TUFC12733</strain>
    </source>
</reference>
<gene>
    <name evidence="1" type="ORF">CALVIDRAFT_293105</name>
</gene>
<evidence type="ECO:0000313" key="2">
    <source>
        <dbReference type="Proteomes" id="UP000076738"/>
    </source>
</evidence>
<evidence type="ECO:0000313" key="1">
    <source>
        <dbReference type="EMBL" id="KZO92770.1"/>
    </source>
</evidence>
<keyword evidence="2" id="KW-1185">Reference proteome</keyword>
<dbReference type="Proteomes" id="UP000076738">
    <property type="component" value="Unassembled WGS sequence"/>
</dbReference>
<name>A0A167IM22_CALVF</name>
<accession>A0A167IM22</accession>